<accession>A0A4R2RP46</accession>
<dbReference type="InterPro" id="IPR016571">
    <property type="entry name" value="Spore_coat_assembly_CotJB"/>
</dbReference>
<comment type="caution">
    <text evidence="2">The sequence shown here is derived from an EMBL/GenBank/DDBJ whole genome shotgun (WGS) entry which is preliminary data.</text>
</comment>
<gene>
    <name evidence="2" type="ORF">EDD73_10743</name>
</gene>
<organism evidence="2 3">
    <name type="scientific">Heliophilum fasciatum</name>
    <dbReference type="NCBI Taxonomy" id="35700"/>
    <lineage>
        <taxon>Bacteria</taxon>
        <taxon>Bacillati</taxon>
        <taxon>Bacillota</taxon>
        <taxon>Clostridia</taxon>
        <taxon>Eubacteriales</taxon>
        <taxon>Heliobacteriaceae</taxon>
        <taxon>Heliophilum</taxon>
    </lineage>
</organism>
<dbReference type="Pfam" id="PF12652">
    <property type="entry name" value="CotJB"/>
    <property type="match status" value="1"/>
</dbReference>
<keyword evidence="3" id="KW-1185">Reference proteome</keyword>
<sequence length="85" mass="9971">MDSQQREMLRRLQALEFVLTDLNLYLDTHPDCQAALQDFARISEDLRQLKIAYEQRYGLLTVAGFGSGRSPWNWVETPWPWEIDG</sequence>
<reference evidence="2 3" key="1">
    <citation type="submission" date="2019-03" db="EMBL/GenBank/DDBJ databases">
        <title>Genomic Encyclopedia of Type Strains, Phase IV (KMG-IV): sequencing the most valuable type-strain genomes for metagenomic binning, comparative biology and taxonomic classification.</title>
        <authorList>
            <person name="Goeker M."/>
        </authorList>
    </citation>
    <scope>NUCLEOTIDE SEQUENCE [LARGE SCALE GENOMIC DNA]</scope>
    <source>
        <strain evidence="2 3">DSM 11170</strain>
    </source>
</reference>
<dbReference type="EMBL" id="SLXT01000007">
    <property type="protein sequence ID" value="TCP64973.1"/>
    <property type="molecule type" value="Genomic_DNA"/>
</dbReference>
<keyword evidence="2" id="KW-0167">Capsid protein</keyword>
<dbReference type="AlphaFoldDB" id="A0A4R2RP46"/>
<proteinExistence type="predicted"/>
<evidence type="ECO:0000313" key="3">
    <source>
        <dbReference type="Proteomes" id="UP000294813"/>
    </source>
</evidence>
<evidence type="ECO:0000259" key="1">
    <source>
        <dbReference type="Pfam" id="PF12652"/>
    </source>
</evidence>
<evidence type="ECO:0000313" key="2">
    <source>
        <dbReference type="EMBL" id="TCP64973.1"/>
    </source>
</evidence>
<dbReference type="OrthoDB" id="9804099at2"/>
<dbReference type="InterPro" id="IPR024207">
    <property type="entry name" value="CotJB_dom"/>
</dbReference>
<dbReference type="Proteomes" id="UP000294813">
    <property type="component" value="Unassembled WGS sequence"/>
</dbReference>
<keyword evidence="2" id="KW-0946">Virion</keyword>
<name>A0A4R2RP46_9FIRM</name>
<dbReference type="RefSeq" id="WP_131918711.1">
    <property type="nucleotide sequence ID" value="NZ_JAOQNU010000007.1"/>
</dbReference>
<dbReference type="PIRSF" id="PIRSF010606">
    <property type="entry name" value="Spore_coat_CotJB"/>
    <property type="match status" value="1"/>
</dbReference>
<protein>
    <submittedName>
        <fullName evidence="2">Spore coat protein JB</fullName>
    </submittedName>
</protein>
<feature type="domain" description="Protein CotJB" evidence="1">
    <location>
        <begin position="7"/>
        <end position="82"/>
    </location>
</feature>